<accession>A0A419F6M4</accession>
<dbReference type="GO" id="GO:0006635">
    <property type="term" value="P:fatty acid beta-oxidation"/>
    <property type="evidence" value="ECO:0007669"/>
    <property type="project" value="UniProtKB-UniPathway"/>
</dbReference>
<dbReference type="UniPathway" id="UPA00659"/>
<dbReference type="InterPro" id="IPR045002">
    <property type="entry name" value="Ech1-like"/>
</dbReference>
<organism evidence="6 7">
    <name type="scientific">Candidatus Abyssobacteria bacterium SURF_17</name>
    <dbReference type="NCBI Taxonomy" id="2093361"/>
    <lineage>
        <taxon>Bacteria</taxon>
        <taxon>Pseudomonadati</taxon>
        <taxon>Candidatus Hydrogenedentota</taxon>
        <taxon>Candidatus Abyssobacteria</taxon>
    </lineage>
</organism>
<dbReference type="AlphaFoldDB" id="A0A419F6M4"/>
<keyword evidence="3" id="KW-0276">Fatty acid metabolism</keyword>
<comment type="similarity">
    <text evidence="2">Belongs to the enoyl-CoA hydratase/isomerase family.</text>
</comment>
<dbReference type="InterPro" id="IPR001753">
    <property type="entry name" value="Enoyl-CoA_hydra/iso"/>
</dbReference>
<dbReference type="EMBL" id="QZKI01000022">
    <property type="protein sequence ID" value="RJP73915.1"/>
    <property type="molecule type" value="Genomic_DNA"/>
</dbReference>
<sequence length="269" mass="30002">MSDNSPFKVEKEGFITWLTFNRPEKRNTMGFDFFSGLRELFPRFDNDPEVRVIVIKAEGKTFSAGLDLVEAASWFAESPTADVRENNRRKIIEAQEGMNAIEKCRKPVIAAVHSHCVGAGVDLVSACDIRMASKDAIFSVRETKMALIADLGTLQRLPHIIGHGWFRELALTGRNFSAEEALRIGFITRFCEDKDSLYEQAKQLAAEIAACSPLAVQGTKEVLLYSREHGVYPGLEYAAQKNAAVLPCEDVVEAVQAFMQKRPPEFKGK</sequence>
<evidence type="ECO:0000256" key="5">
    <source>
        <dbReference type="ARBA" id="ARBA00023235"/>
    </source>
</evidence>
<evidence type="ECO:0000313" key="6">
    <source>
        <dbReference type="EMBL" id="RJP73915.1"/>
    </source>
</evidence>
<evidence type="ECO:0000256" key="2">
    <source>
        <dbReference type="ARBA" id="ARBA00005254"/>
    </source>
</evidence>
<dbReference type="InterPro" id="IPR029045">
    <property type="entry name" value="ClpP/crotonase-like_dom_sf"/>
</dbReference>
<name>A0A419F6M4_9BACT</name>
<comment type="caution">
    <text evidence="6">The sequence shown here is derived from an EMBL/GenBank/DDBJ whole genome shotgun (WGS) entry which is preliminary data.</text>
</comment>
<keyword evidence="4" id="KW-0443">Lipid metabolism</keyword>
<evidence type="ECO:0000256" key="4">
    <source>
        <dbReference type="ARBA" id="ARBA00023098"/>
    </source>
</evidence>
<dbReference type="GO" id="GO:0016853">
    <property type="term" value="F:isomerase activity"/>
    <property type="evidence" value="ECO:0007669"/>
    <property type="project" value="UniProtKB-KW"/>
</dbReference>
<evidence type="ECO:0000256" key="1">
    <source>
        <dbReference type="ARBA" id="ARBA00005005"/>
    </source>
</evidence>
<dbReference type="CDD" id="cd06558">
    <property type="entry name" value="crotonase-like"/>
    <property type="match status" value="1"/>
</dbReference>
<dbReference type="FunFam" id="1.10.12.10:FF:000004">
    <property type="entry name" value="Delta3,5-delta2,4-dienoyl-CoA isomerase"/>
    <property type="match status" value="1"/>
</dbReference>
<proteinExistence type="inferred from homology"/>
<dbReference type="Proteomes" id="UP000285961">
    <property type="component" value="Unassembled WGS sequence"/>
</dbReference>
<gene>
    <name evidence="6" type="ORF">C4532_03575</name>
</gene>
<dbReference type="Gene3D" id="1.10.12.10">
    <property type="entry name" value="Lyase 2-enoyl-coa Hydratase, Chain A, domain 2"/>
    <property type="match status" value="1"/>
</dbReference>
<dbReference type="Pfam" id="PF00378">
    <property type="entry name" value="ECH_1"/>
    <property type="match status" value="1"/>
</dbReference>
<evidence type="ECO:0000256" key="3">
    <source>
        <dbReference type="ARBA" id="ARBA00022832"/>
    </source>
</evidence>
<reference evidence="6 7" key="1">
    <citation type="journal article" date="2017" name="ISME J.">
        <title>Energy and carbon metabolisms in a deep terrestrial subsurface fluid microbial community.</title>
        <authorList>
            <person name="Momper L."/>
            <person name="Jungbluth S.P."/>
            <person name="Lee M.D."/>
            <person name="Amend J.P."/>
        </authorList>
    </citation>
    <scope>NUCLEOTIDE SEQUENCE [LARGE SCALE GENOMIC DNA]</scope>
    <source>
        <strain evidence="6">SURF_17</strain>
    </source>
</reference>
<protein>
    <submittedName>
        <fullName evidence="6">Crotonase/enoyl-CoA hydratase family protein</fullName>
    </submittedName>
</protein>
<keyword evidence="5" id="KW-0413">Isomerase</keyword>
<dbReference type="PANTHER" id="PTHR43149">
    <property type="entry name" value="ENOYL-COA HYDRATASE"/>
    <property type="match status" value="1"/>
</dbReference>
<comment type="pathway">
    <text evidence="1">Lipid metabolism; fatty acid beta-oxidation.</text>
</comment>
<dbReference type="Gene3D" id="3.90.226.10">
    <property type="entry name" value="2-enoyl-CoA Hydratase, Chain A, domain 1"/>
    <property type="match status" value="1"/>
</dbReference>
<dbReference type="InterPro" id="IPR014748">
    <property type="entry name" value="Enoyl-CoA_hydra_C"/>
</dbReference>
<dbReference type="NCBIfam" id="NF004794">
    <property type="entry name" value="PRK06142.1"/>
    <property type="match status" value="1"/>
</dbReference>
<dbReference type="SUPFAM" id="SSF52096">
    <property type="entry name" value="ClpP/crotonase"/>
    <property type="match status" value="1"/>
</dbReference>
<evidence type="ECO:0000313" key="7">
    <source>
        <dbReference type="Proteomes" id="UP000285961"/>
    </source>
</evidence>